<evidence type="ECO:0000259" key="1">
    <source>
        <dbReference type="Pfam" id="PF13649"/>
    </source>
</evidence>
<dbReference type="RefSeq" id="WP_073071797.1">
    <property type="nucleotide sequence ID" value="NZ_MPPI01000012.1"/>
</dbReference>
<keyword evidence="2" id="KW-0808">Transferase</keyword>
<comment type="caution">
    <text evidence="2">The sequence shown here is derived from an EMBL/GenBank/DDBJ whole genome shotgun (WGS) entry which is preliminary data.</text>
</comment>
<evidence type="ECO:0000313" key="2">
    <source>
        <dbReference type="EMBL" id="PSB19631.1"/>
    </source>
</evidence>
<dbReference type="Pfam" id="PF13649">
    <property type="entry name" value="Methyltransf_25"/>
    <property type="match status" value="1"/>
</dbReference>
<dbReference type="PANTHER" id="PTHR44068">
    <property type="entry name" value="ZGC:194242"/>
    <property type="match status" value="1"/>
</dbReference>
<reference evidence="2 3" key="1">
    <citation type="submission" date="2018-02" db="EMBL/GenBank/DDBJ databases">
        <authorList>
            <person name="Cohen D.B."/>
            <person name="Kent A.D."/>
        </authorList>
    </citation>
    <scope>NUCLEOTIDE SEQUENCE [LARGE SCALE GENOMIC DNA]</scope>
    <source>
        <strain evidence="2 3">ULC007</strain>
    </source>
</reference>
<name>A0A2T1DGQ9_9CYAN</name>
<accession>A0A2T1DGQ9</accession>
<dbReference type="EMBL" id="PVWG01000009">
    <property type="protein sequence ID" value="PSB19631.1"/>
    <property type="molecule type" value="Genomic_DNA"/>
</dbReference>
<protein>
    <submittedName>
        <fullName evidence="2">Class I SAM-dependent methyltransferase</fullName>
    </submittedName>
</protein>
<evidence type="ECO:0000313" key="3">
    <source>
        <dbReference type="Proteomes" id="UP000238634"/>
    </source>
</evidence>
<dbReference type="GO" id="GO:0008168">
    <property type="term" value="F:methyltransferase activity"/>
    <property type="evidence" value="ECO:0007669"/>
    <property type="project" value="UniProtKB-KW"/>
</dbReference>
<dbReference type="GO" id="GO:0032259">
    <property type="term" value="P:methylation"/>
    <property type="evidence" value="ECO:0007669"/>
    <property type="project" value="UniProtKB-KW"/>
</dbReference>
<gene>
    <name evidence="2" type="ORF">C7B65_10045</name>
</gene>
<dbReference type="PANTHER" id="PTHR44068:SF11">
    <property type="entry name" value="GERANYL DIPHOSPHATE 2-C-METHYLTRANSFERASE"/>
    <property type="match status" value="1"/>
</dbReference>
<dbReference type="InterPro" id="IPR041698">
    <property type="entry name" value="Methyltransf_25"/>
</dbReference>
<dbReference type="InterPro" id="IPR050447">
    <property type="entry name" value="Erg6_SMT_methyltransf"/>
</dbReference>
<reference evidence="2 3" key="2">
    <citation type="submission" date="2018-03" db="EMBL/GenBank/DDBJ databases">
        <title>The ancient ancestry and fast evolution of plastids.</title>
        <authorList>
            <person name="Moore K.R."/>
            <person name="Magnabosco C."/>
            <person name="Momper L."/>
            <person name="Gold D.A."/>
            <person name="Bosak T."/>
            <person name="Fournier G.P."/>
        </authorList>
    </citation>
    <scope>NUCLEOTIDE SEQUENCE [LARGE SCALE GENOMIC DNA]</scope>
    <source>
        <strain evidence="2 3">ULC007</strain>
    </source>
</reference>
<dbReference type="AlphaFoldDB" id="A0A2T1DGQ9"/>
<keyword evidence="3" id="KW-1185">Reference proteome</keyword>
<sequence length="267" mass="29336">MTQTKLNFETASGHQLLAAAGKKTLRPGGRVATEQLFQWAGFQPGETVLELASSFGDSAIAIAQRYNLRVVGIEKNPDSVVRARANVAAAGLSNQIQIIEGDIFHLDRLSEQFDYVLAEAILTMQSPSGKAKILTGVHDRLKPGGKFLSHELAVHDREAEIHRALAEAIRVNSTPLSEANWMAACETAGLTVQQHHMGAMNLLNPRRMLQDEGTIGTAKILWNILTQPPLRKRVLAMRRVFQQYQQDLGYIVLCAVALQFPEGVIAH</sequence>
<proteinExistence type="predicted"/>
<dbReference type="OrthoDB" id="43862at2"/>
<feature type="domain" description="Methyltransferase" evidence="1">
    <location>
        <begin position="48"/>
        <end position="145"/>
    </location>
</feature>
<dbReference type="Proteomes" id="UP000238634">
    <property type="component" value="Unassembled WGS sequence"/>
</dbReference>
<dbReference type="STRING" id="1920490.GCA_001895925_00218"/>
<dbReference type="InterPro" id="IPR029063">
    <property type="entry name" value="SAM-dependent_MTases_sf"/>
</dbReference>
<dbReference type="SUPFAM" id="SSF53335">
    <property type="entry name" value="S-adenosyl-L-methionine-dependent methyltransferases"/>
    <property type="match status" value="1"/>
</dbReference>
<dbReference type="CDD" id="cd02440">
    <property type="entry name" value="AdoMet_MTases"/>
    <property type="match status" value="1"/>
</dbReference>
<dbReference type="Gene3D" id="3.40.50.150">
    <property type="entry name" value="Vaccinia Virus protein VP39"/>
    <property type="match status" value="1"/>
</dbReference>
<organism evidence="2 3">
    <name type="scientific">Phormidesmis priestleyi ULC007</name>
    <dbReference type="NCBI Taxonomy" id="1920490"/>
    <lineage>
        <taxon>Bacteria</taxon>
        <taxon>Bacillati</taxon>
        <taxon>Cyanobacteriota</taxon>
        <taxon>Cyanophyceae</taxon>
        <taxon>Leptolyngbyales</taxon>
        <taxon>Leptolyngbyaceae</taxon>
        <taxon>Phormidesmis</taxon>
    </lineage>
</organism>
<keyword evidence="2" id="KW-0489">Methyltransferase</keyword>